<proteinExistence type="predicted"/>
<dbReference type="AlphaFoldDB" id="A0A397HZ99"/>
<reference evidence="1 2" key="1">
    <citation type="submission" date="2018-08" db="EMBL/GenBank/DDBJ databases">
        <title>Genome and evolution of the arbuscular mycorrhizal fungus Diversispora epigaea (formerly Glomus versiforme) and its bacterial endosymbionts.</title>
        <authorList>
            <person name="Sun X."/>
            <person name="Fei Z."/>
            <person name="Harrison M."/>
        </authorList>
    </citation>
    <scope>NUCLEOTIDE SEQUENCE [LARGE SCALE GENOMIC DNA]</scope>
    <source>
        <strain evidence="1 2">IT104</strain>
    </source>
</reference>
<sequence>MTWNQLKELKMLDMFGGLNYLNNAKHSSNEKFEKDNLNGKDIINVVDEKDWVGFEKNNMILNFDKKIY</sequence>
<dbReference type="Proteomes" id="UP000266861">
    <property type="component" value="Unassembled WGS sequence"/>
</dbReference>
<protein>
    <submittedName>
        <fullName evidence="1">Uncharacterized protein</fullName>
    </submittedName>
</protein>
<dbReference type="EMBL" id="PQFF01000268">
    <property type="protein sequence ID" value="RHZ68629.1"/>
    <property type="molecule type" value="Genomic_DNA"/>
</dbReference>
<gene>
    <name evidence="1" type="ORF">Glove_294g115</name>
</gene>
<organism evidence="1 2">
    <name type="scientific">Diversispora epigaea</name>
    <dbReference type="NCBI Taxonomy" id="1348612"/>
    <lineage>
        <taxon>Eukaryota</taxon>
        <taxon>Fungi</taxon>
        <taxon>Fungi incertae sedis</taxon>
        <taxon>Mucoromycota</taxon>
        <taxon>Glomeromycotina</taxon>
        <taxon>Glomeromycetes</taxon>
        <taxon>Diversisporales</taxon>
        <taxon>Diversisporaceae</taxon>
        <taxon>Diversispora</taxon>
    </lineage>
</organism>
<name>A0A397HZ99_9GLOM</name>
<evidence type="ECO:0000313" key="2">
    <source>
        <dbReference type="Proteomes" id="UP000266861"/>
    </source>
</evidence>
<evidence type="ECO:0000313" key="1">
    <source>
        <dbReference type="EMBL" id="RHZ68629.1"/>
    </source>
</evidence>
<keyword evidence="2" id="KW-1185">Reference proteome</keyword>
<accession>A0A397HZ99</accession>
<comment type="caution">
    <text evidence="1">The sequence shown here is derived from an EMBL/GenBank/DDBJ whole genome shotgun (WGS) entry which is preliminary data.</text>
</comment>